<feature type="domain" description="Peptidoglycan binding-like" evidence="3">
    <location>
        <begin position="180"/>
        <end position="228"/>
    </location>
</feature>
<dbReference type="Gene3D" id="1.10.101.10">
    <property type="entry name" value="PGBD-like superfamily/PGBD"/>
    <property type="match status" value="2"/>
</dbReference>
<protein>
    <submittedName>
        <fullName evidence="6">Lysozyme family protein</fullName>
    </submittedName>
</protein>
<dbReference type="InterPro" id="IPR049073">
    <property type="entry name" value="T6SS_VgrG3-like_C"/>
</dbReference>
<proteinExistence type="predicted"/>
<dbReference type="InterPro" id="IPR038765">
    <property type="entry name" value="Papain-like_cys_pep_sf"/>
</dbReference>
<evidence type="ECO:0000313" key="6">
    <source>
        <dbReference type="EMBL" id="DAF93087.1"/>
    </source>
</evidence>
<sequence>MGAILDKYINQLQSWLGYNEADGTDDIIIKTYNSQRPSGSYKMSMDDPWCHATISAAAYKVGISGTIIPNTCYCPDGIDWFKSKGQWVGRNSSKYNPIRGDIIYYDWGGDGESDHVGATVSKDGNTLQVLEGNKSDKCCYRYIDQYDSCIMGYGRPDYDGNGGNTGSTKEDRNWLQEGDSGNDVLEMQKKLKAIGYSIDVDGEWGPATTKVVKQFQKDNDLNVDGGFGELSSARLNVLYNNKQTTVTPTTDYIGKYVKEFESGNAGPTSIEHCGDDGGLSYGTYQFIWSYDNEPGSAQRFWDKYYANTYGKATSYADLKNKWLKAVKADKKTFIDNEWEYVLDGGEYYSQMISTLKGYFNPNTFSRAMQDCCWSWSVHRGGYGAATEFKKACAAAGIDDPQKAKEKDLLAACYDYRWKHITYNGKRLTRYSPDGGEDSEYVTIQTKIGLKPIDYITPSGKLIKKVTTGNNTSTDKPSSSDTKKESTADLEAWQKKWLMSVQKIVGVKATGIYNKDILHYITILDTGSKGSLVKKLQEKLIHLQYTEDPITGTYDSNTKKLVKEYQKWHSITANGVCNIETWEQLLSKRKGIK</sequence>
<dbReference type="InterPro" id="IPR007921">
    <property type="entry name" value="CHAP_dom"/>
</dbReference>
<dbReference type="InterPro" id="IPR002477">
    <property type="entry name" value="Peptidoglycan-bd-like"/>
</dbReference>
<dbReference type="InterPro" id="IPR036365">
    <property type="entry name" value="PGBD-like_sf"/>
</dbReference>
<dbReference type="SUPFAM" id="SSF54001">
    <property type="entry name" value="Cysteine proteinases"/>
    <property type="match status" value="1"/>
</dbReference>
<evidence type="ECO:0000259" key="4">
    <source>
        <dbReference type="Pfam" id="PF05257"/>
    </source>
</evidence>
<keyword evidence="1" id="KW-0929">Antimicrobial</keyword>
<dbReference type="SUPFAM" id="SSF47090">
    <property type="entry name" value="PGBD-like"/>
    <property type="match status" value="2"/>
</dbReference>
<accession>A0A8S5UF14</accession>
<evidence type="ECO:0000256" key="2">
    <source>
        <dbReference type="SAM" id="MobiDB-lite"/>
    </source>
</evidence>
<evidence type="ECO:0000259" key="3">
    <source>
        <dbReference type="Pfam" id="PF01471"/>
    </source>
</evidence>
<feature type="domain" description="Type VI secretion system spike protein VgrG3-like C-terminal" evidence="5">
    <location>
        <begin position="254"/>
        <end position="421"/>
    </location>
</feature>
<name>A0A8S5UF14_9CAUD</name>
<dbReference type="Pfam" id="PF01471">
    <property type="entry name" value="PG_binding_1"/>
    <property type="match status" value="2"/>
</dbReference>
<organism evidence="6">
    <name type="scientific">Myoviridae sp. ctcyQ27</name>
    <dbReference type="NCBI Taxonomy" id="2825139"/>
    <lineage>
        <taxon>Viruses</taxon>
        <taxon>Duplodnaviria</taxon>
        <taxon>Heunggongvirae</taxon>
        <taxon>Uroviricota</taxon>
        <taxon>Caudoviricetes</taxon>
    </lineage>
</organism>
<feature type="domain" description="Peptidoglycan binding-like" evidence="3">
    <location>
        <begin position="529"/>
        <end position="584"/>
    </location>
</feature>
<evidence type="ECO:0000256" key="1">
    <source>
        <dbReference type="ARBA" id="ARBA00022529"/>
    </source>
</evidence>
<dbReference type="Pfam" id="PF05257">
    <property type="entry name" value="CHAP"/>
    <property type="match status" value="1"/>
</dbReference>
<evidence type="ECO:0000259" key="5">
    <source>
        <dbReference type="Pfam" id="PF21277"/>
    </source>
</evidence>
<dbReference type="Pfam" id="PF21277">
    <property type="entry name" value="T6SS_VgrG3-like_C"/>
    <property type="match status" value="1"/>
</dbReference>
<dbReference type="InterPro" id="IPR036366">
    <property type="entry name" value="PGBDSf"/>
</dbReference>
<feature type="domain" description="Peptidase C51" evidence="4">
    <location>
        <begin position="47"/>
        <end position="133"/>
    </location>
</feature>
<dbReference type="GO" id="GO:0001897">
    <property type="term" value="P:symbiont-mediated cytolysis of host cell"/>
    <property type="evidence" value="ECO:0007669"/>
    <property type="project" value="UniProtKB-ARBA"/>
</dbReference>
<dbReference type="EMBL" id="BK016080">
    <property type="protein sequence ID" value="DAF93087.1"/>
    <property type="molecule type" value="Genomic_DNA"/>
</dbReference>
<reference evidence="6" key="1">
    <citation type="journal article" date="2021" name="Proc. Natl. Acad. Sci. U.S.A.">
        <title>A Catalog of Tens of Thousands of Viruses from Human Metagenomes Reveals Hidden Associations with Chronic Diseases.</title>
        <authorList>
            <person name="Tisza M.J."/>
            <person name="Buck C.B."/>
        </authorList>
    </citation>
    <scope>NUCLEOTIDE SEQUENCE</scope>
    <source>
        <strain evidence="6">CtcyQ27</strain>
    </source>
</reference>
<feature type="region of interest" description="Disordered" evidence="2">
    <location>
        <begin position="465"/>
        <end position="484"/>
    </location>
</feature>